<dbReference type="OrthoDB" id="9805171at2"/>
<evidence type="ECO:0000313" key="3">
    <source>
        <dbReference type="Proteomes" id="UP000291832"/>
    </source>
</evidence>
<dbReference type="PANTHER" id="PTHR42912">
    <property type="entry name" value="METHYLTRANSFERASE"/>
    <property type="match status" value="1"/>
</dbReference>
<dbReference type="RefSeq" id="WP_130453793.1">
    <property type="nucleotide sequence ID" value="NZ_QYAG01000001.1"/>
</dbReference>
<dbReference type="InterPro" id="IPR050508">
    <property type="entry name" value="Methyltransf_Superfamily"/>
</dbReference>
<dbReference type="InterPro" id="IPR041698">
    <property type="entry name" value="Methyltransf_25"/>
</dbReference>
<accession>A0A4Q7TYB1</accession>
<dbReference type="Gene3D" id="3.40.50.150">
    <property type="entry name" value="Vaccinia Virus protein VP39"/>
    <property type="match status" value="1"/>
</dbReference>
<protein>
    <submittedName>
        <fullName evidence="2">Methyltransferase family protein</fullName>
    </submittedName>
</protein>
<gene>
    <name evidence="2" type="ORF">EV139_1613</name>
</gene>
<dbReference type="EMBL" id="SHKI01000004">
    <property type="protein sequence ID" value="RZT66184.1"/>
    <property type="molecule type" value="Genomic_DNA"/>
</dbReference>
<dbReference type="Proteomes" id="UP000291832">
    <property type="component" value="Unassembled WGS sequence"/>
</dbReference>
<dbReference type="AlphaFoldDB" id="A0A4Q7TYB1"/>
<dbReference type="GO" id="GO:0032259">
    <property type="term" value="P:methylation"/>
    <property type="evidence" value="ECO:0007669"/>
    <property type="project" value="UniProtKB-KW"/>
</dbReference>
<keyword evidence="2" id="KW-0489">Methyltransferase</keyword>
<dbReference type="SUPFAM" id="SSF53335">
    <property type="entry name" value="S-adenosyl-L-methionine-dependent methyltransferases"/>
    <property type="match status" value="1"/>
</dbReference>
<name>A0A4Q7TYB1_9MICO</name>
<keyword evidence="3" id="KW-1185">Reference proteome</keyword>
<keyword evidence="2" id="KW-0808">Transferase</keyword>
<comment type="caution">
    <text evidence="2">The sequence shown here is derived from an EMBL/GenBank/DDBJ whole genome shotgun (WGS) entry which is preliminary data.</text>
</comment>
<evidence type="ECO:0000259" key="1">
    <source>
        <dbReference type="Pfam" id="PF13649"/>
    </source>
</evidence>
<feature type="domain" description="Methyltransferase" evidence="1">
    <location>
        <begin position="47"/>
        <end position="136"/>
    </location>
</feature>
<dbReference type="GO" id="GO:0008168">
    <property type="term" value="F:methyltransferase activity"/>
    <property type="evidence" value="ECO:0007669"/>
    <property type="project" value="UniProtKB-KW"/>
</dbReference>
<reference evidence="2 3" key="1">
    <citation type="journal article" date="2015" name="Stand. Genomic Sci.">
        <title>Genomic Encyclopedia of Bacterial and Archaeal Type Strains, Phase III: the genomes of soil and plant-associated and newly described type strains.</title>
        <authorList>
            <person name="Whitman W.B."/>
            <person name="Woyke T."/>
            <person name="Klenk H.P."/>
            <person name="Zhou Y."/>
            <person name="Lilburn T.G."/>
            <person name="Beck B.J."/>
            <person name="De Vos P."/>
            <person name="Vandamme P."/>
            <person name="Eisen J.A."/>
            <person name="Garrity G."/>
            <person name="Hugenholtz P."/>
            <person name="Kyrpides N.C."/>
        </authorList>
    </citation>
    <scope>NUCLEOTIDE SEQUENCE [LARGE SCALE GENOMIC DNA]</scope>
    <source>
        <strain evidence="2 3">RF6</strain>
    </source>
</reference>
<sequence>MELDRVRDAYAARAADYVAAVGRIEHAAESDRLRVRDWARQTAGPHLDVGCGPGQWTHFLHEAGVDIEGVDPVPEFIALASDTYPGVRYRVGRAEELGMPERTLGGVLAWFSLIHTEPHAIDEALSEFSRVLRVGGSLLLGFFAGSPERPFAHAVAPAYYWTIAALTERLERAEFRVVRSWERAEPGARPVGAIVAQVPRA</sequence>
<organism evidence="2 3">
    <name type="scientific">Leucobacter luti</name>
    <dbReference type="NCBI Taxonomy" id="340320"/>
    <lineage>
        <taxon>Bacteria</taxon>
        <taxon>Bacillati</taxon>
        <taxon>Actinomycetota</taxon>
        <taxon>Actinomycetes</taxon>
        <taxon>Micrococcales</taxon>
        <taxon>Microbacteriaceae</taxon>
        <taxon>Leucobacter</taxon>
    </lineage>
</organism>
<dbReference type="Pfam" id="PF13649">
    <property type="entry name" value="Methyltransf_25"/>
    <property type="match status" value="1"/>
</dbReference>
<dbReference type="InterPro" id="IPR029063">
    <property type="entry name" value="SAM-dependent_MTases_sf"/>
</dbReference>
<evidence type="ECO:0000313" key="2">
    <source>
        <dbReference type="EMBL" id="RZT66184.1"/>
    </source>
</evidence>
<dbReference type="CDD" id="cd02440">
    <property type="entry name" value="AdoMet_MTases"/>
    <property type="match status" value="1"/>
</dbReference>
<proteinExistence type="predicted"/>